<accession>A0A6H5H5R3</accession>
<dbReference type="Proteomes" id="UP000479000">
    <property type="component" value="Unassembled WGS sequence"/>
</dbReference>
<reference evidence="1 2" key="1">
    <citation type="submission" date="2020-02" db="EMBL/GenBank/DDBJ databases">
        <authorList>
            <person name="Ferguson B K."/>
        </authorList>
    </citation>
    <scope>NUCLEOTIDE SEQUENCE [LARGE SCALE GENOMIC DNA]</scope>
</reference>
<name>A0A6H5H5R3_9HEMI</name>
<organism evidence="1 2">
    <name type="scientific">Nesidiocoris tenuis</name>
    <dbReference type="NCBI Taxonomy" id="355587"/>
    <lineage>
        <taxon>Eukaryota</taxon>
        <taxon>Metazoa</taxon>
        <taxon>Ecdysozoa</taxon>
        <taxon>Arthropoda</taxon>
        <taxon>Hexapoda</taxon>
        <taxon>Insecta</taxon>
        <taxon>Pterygota</taxon>
        <taxon>Neoptera</taxon>
        <taxon>Paraneoptera</taxon>
        <taxon>Hemiptera</taxon>
        <taxon>Heteroptera</taxon>
        <taxon>Panheteroptera</taxon>
        <taxon>Cimicomorpha</taxon>
        <taxon>Miridae</taxon>
        <taxon>Dicyphina</taxon>
        <taxon>Nesidiocoris</taxon>
    </lineage>
</organism>
<dbReference type="EMBL" id="CADCXU010023656">
    <property type="protein sequence ID" value="CAB0011045.1"/>
    <property type="molecule type" value="Genomic_DNA"/>
</dbReference>
<gene>
    <name evidence="1" type="ORF">NTEN_LOCUS16038</name>
</gene>
<evidence type="ECO:0000313" key="2">
    <source>
        <dbReference type="Proteomes" id="UP000479000"/>
    </source>
</evidence>
<evidence type="ECO:0000313" key="1">
    <source>
        <dbReference type="EMBL" id="CAB0011045.1"/>
    </source>
</evidence>
<keyword evidence="2" id="KW-1185">Reference proteome</keyword>
<protein>
    <submittedName>
        <fullName evidence="1">Uncharacterized protein</fullName>
    </submittedName>
</protein>
<dbReference type="AlphaFoldDB" id="A0A6H5H5R3"/>
<proteinExistence type="predicted"/>
<sequence>MTHFGIFGGQVRSRPIEGGTAFMLELNDNITPEDNPFTVEGTRVGNIDHVKRDLSTQGCRYTRLQGRFHQSFRNRVYQQRFLNAILNVFFEKAKLYLFDVCQSNRMANTCSYGCSDTYT</sequence>